<gene>
    <name evidence="7" type="primary">gloB</name>
    <name evidence="9" type="ORF">ACMU_15300</name>
</gene>
<keyword evidence="6 7" id="KW-0862">Zinc</keyword>
<dbReference type="OrthoDB" id="9802248at2"/>
<dbReference type="Pfam" id="PF00753">
    <property type="entry name" value="Lactamase_B"/>
    <property type="match status" value="1"/>
</dbReference>
<dbReference type="NCBIfam" id="TIGR03413">
    <property type="entry name" value="GSH_gloB"/>
    <property type="match status" value="1"/>
</dbReference>
<evidence type="ECO:0000259" key="8">
    <source>
        <dbReference type="SMART" id="SM00849"/>
    </source>
</evidence>
<comment type="cofactor">
    <cofactor evidence="7">
        <name>Zn(2+)</name>
        <dbReference type="ChEBI" id="CHEBI:29105"/>
    </cofactor>
    <text evidence="7">Binds 2 Zn(2+) ions per subunit.</text>
</comment>
<dbReference type="SUPFAM" id="SSF56281">
    <property type="entry name" value="Metallo-hydrolase/oxidoreductase"/>
    <property type="match status" value="1"/>
</dbReference>
<comment type="similarity">
    <text evidence="3 7">Belongs to the metallo-beta-lactamase superfamily. Glyoxalase II family.</text>
</comment>
<dbReference type="GO" id="GO:0004416">
    <property type="term" value="F:hydroxyacylglutathione hydrolase activity"/>
    <property type="evidence" value="ECO:0007669"/>
    <property type="project" value="UniProtKB-UniRule"/>
</dbReference>
<dbReference type="PANTHER" id="PTHR43705:SF1">
    <property type="entry name" value="HYDROXYACYLGLUTATHIONE HYDROLASE GLOB"/>
    <property type="match status" value="1"/>
</dbReference>
<comment type="subunit">
    <text evidence="7">Monomer.</text>
</comment>
<comment type="function">
    <text evidence="7">Thiolesterase that catalyzes the hydrolysis of S-D-lactoyl-glutathione to form glutathione and D-lactic acid.</text>
</comment>
<feature type="domain" description="Metallo-beta-lactamase" evidence="8">
    <location>
        <begin position="13"/>
        <end position="171"/>
    </location>
</feature>
<dbReference type="InterPro" id="IPR001279">
    <property type="entry name" value="Metallo-B-lactamas"/>
</dbReference>
<dbReference type="AlphaFoldDB" id="A0A037ZF61"/>
<sequence length="255" mass="27201">MPLEIVTLPVLSDNYVFLLHNAETDQTATVDIPEAGPVRQALADRGWTLTDILITHHHDDHINGIPALKSETGARVVGASADAHRLPALDLAVADGDTIEVCGEPVHVMDVSGHTVGHVAYHFPQSSALFSGDSLMALGCGRLFEGSAETMWQSLSKLAALPPETIIGSGHEYTASNGKFALTIEPDNPDLISRVSAVSEARAAGKPTVPSLMSEELATNPFLRAHLPAIKASLGMRDASDAEVFGEIRKRKDRF</sequence>
<feature type="binding site" evidence="7">
    <location>
        <position position="114"/>
    </location>
    <ligand>
        <name>Zn(2+)</name>
        <dbReference type="ChEBI" id="CHEBI:29105"/>
        <label>1</label>
    </ligand>
</feature>
<protein>
    <recommendedName>
        <fullName evidence="7">Hydroxyacylglutathione hydrolase</fullName>
        <ecNumber evidence="7">3.1.2.6</ecNumber>
    </recommendedName>
    <alternativeName>
        <fullName evidence="7">Glyoxalase II</fullName>
        <shortName evidence="7">Glx II</shortName>
    </alternativeName>
</protein>
<keyword evidence="5 7" id="KW-0378">Hydrolase</keyword>
<feature type="binding site" evidence="7">
    <location>
        <position position="171"/>
    </location>
    <ligand>
        <name>Zn(2+)</name>
        <dbReference type="ChEBI" id="CHEBI:29105"/>
        <label>2</label>
    </ligand>
</feature>
<name>A0A037ZF61_9RHOB</name>
<dbReference type="PIRSF" id="PIRSF005457">
    <property type="entry name" value="Glx"/>
    <property type="match status" value="1"/>
</dbReference>
<comment type="catalytic activity">
    <reaction evidence="1 7">
        <text>an S-(2-hydroxyacyl)glutathione + H2O = a 2-hydroxy carboxylate + glutathione + H(+)</text>
        <dbReference type="Rhea" id="RHEA:21864"/>
        <dbReference type="ChEBI" id="CHEBI:15377"/>
        <dbReference type="ChEBI" id="CHEBI:15378"/>
        <dbReference type="ChEBI" id="CHEBI:57925"/>
        <dbReference type="ChEBI" id="CHEBI:58896"/>
        <dbReference type="ChEBI" id="CHEBI:71261"/>
        <dbReference type="EC" id="3.1.2.6"/>
    </reaction>
</comment>
<dbReference type="GO" id="GO:0019243">
    <property type="term" value="P:methylglyoxal catabolic process to D-lactate via S-lactoyl-glutathione"/>
    <property type="evidence" value="ECO:0007669"/>
    <property type="project" value="UniProtKB-UniRule"/>
</dbReference>
<feature type="binding site" evidence="7">
    <location>
        <position position="56"/>
    </location>
    <ligand>
        <name>Zn(2+)</name>
        <dbReference type="ChEBI" id="CHEBI:29105"/>
        <label>1</label>
    </ligand>
</feature>
<dbReference type="Proteomes" id="UP000026249">
    <property type="component" value="Unassembled WGS sequence"/>
</dbReference>
<dbReference type="Gene3D" id="3.60.15.10">
    <property type="entry name" value="Ribonuclease Z/Hydroxyacylglutathione hydrolase-like"/>
    <property type="match status" value="1"/>
</dbReference>
<dbReference type="InterPro" id="IPR036866">
    <property type="entry name" value="RibonucZ/Hydroxyglut_hydro"/>
</dbReference>
<dbReference type="SMART" id="SM00849">
    <property type="entry name" value="Lactamase_B"/>
    <property type="match status" value="1"/>
</dbReference>
<dbReference type="EMBL" id="JFKE01000005">
    <property type="protein sequence ID" value="KAJ55120.1"/>
    <property type="molecule type" value="Genomic_DNA"/>
</dbReference>
<dbReference type="UniPathway" id="UPA00619">
    <property type="reaction ID" value="UER00676"/>
</dbReference>
<feature type="binding site" evidence="7">
    <location>
        <position position="58"/>
    </location>
    <ligand>
        <name>Zn(2+)</name>
        <dbReference type="ChEBI" id="CHEBI:29105"/>
        <label>1</label>
    </ligand>
</feature>
<evidence type="ECO:0000256" key="2">
    <source>
        <dbReference type="ARBA" id="ARBA00004963"/>
    </source>
</evidence>
<dbReference type="CDD" id="cd07723">
    <property type="entry name" value="hydroxyacylglutathione_hydrolase_MBL-fold"/>
    <property type="match status" value="1"/>
</dbReference>
<dbReference type="InterPro" id="IPR050110">
    <property type="entry name" value="Glyoxalase_II_hydrolase"/>
</dbReference>
<dbReference type="InterPro" id="IPR032282">
    <property type="entry name" value="HAGH_C"/>
</dbReference>
<proteinExistence type="inferred from homology"/>
<evidence type="ECO:0000313" key="10">
    <source>
        <dbReference type="Proteomes" id="UP000026249"/>
    </source>
</evidence>
<dbReference type="RefSeq" id="WP_035260343.1">
    <property type="nucleotide sequence ID" value="NZ_JFKE01000005.1"/>
</dbReference>
<evidence type="ECO:0000256" key="4">
    <source>
        <dbReference type="ARBA" id="ARBA00022723"/>
    </source>
</evidence>
<comment type="caution">
    <text evidence="9">The sequence shown here is derived from an EMBL/GenBank/DDBJ whole genome shotgun (WGS) entry which is preliminary data.</text>
</comment>
<dbReference type="InterPro" id="IPR035680">
    <property type="entry name" value="Clx_II_MBL"/>
</dbReference>
<evidence type="ECO:0000256" key="5">
    <source>
        <dbReference type="ARBA" id="ARBA00022801"/>
    </source>
</evidence>
<dbReference type="PANTHER" id="PTHR43705">
    <property type="entry name" value="HYDROXYACYLGLUTATHIONE HYDROLASE"/>
    <property type="match status" value="1"/>
</dbReference>
<evidence type="ECO:0000256" key="7">
    <source>
        <dbReference type="HAMAP-Rule" id="MF_01374"/>
    </source>
</evidence>
<dbReference type="HAMAP" id="MF_01374">
    <property type="entry name" value="Glyoxalase_2"/>
    <property type="match status" value="1"/>
</dbReference>
<dbReference type="InterPro" id="IPR017782">
    <property type="entry name" value="Hydroxyacylglutathione_Hdrlase"/>
</dbReference>
<evidence type="ECO:0000256" key="3">
    <source>
        <dbReference type="ARBA" id="ARBA00006759"/>
    </source>
</evidence>
<organism evidence="9 10">
    <name type="scientific">Actibacterium mucosum KCTC 23349</name>
    <dbReference type="NCBI Taxonomy" id="1454373"/>
    <lineage>
        <taxon>Bacteria</taxon>
        <taxon>Pseudomonadati</taxon>
        <taxon>Pseudomonadota</taxon>
        <taxon>Alphaproteobacteria</taxon>
        <taxon>Rhodobacterales</taxon>
        <taxon>Roseobacteraceae</taxon>
        <taxon>Actibacterium</taxon>
    </lineage>
</organism>
<dbReference type="Pfam" id="PF16123">
    <property type="entry name" value="HAGH_C"/>
    <property type="match status" value="1"/>
</dbReference>
<evidence type="ECO:0000256" key="6">
    <source>
        <dbReference type="ARBA" id="ARBA00022833"/>
    </source>
</evidence>
<feature type="binding site" evidence="7">
    <location>
        <position position="133"/>
    </location>
    <ligand>
        <name>Zn(2+)</name>
        <dbReference type="ChEBI" id="CHEBI:29105"/>
        <label>1</label>
    </ligand>
</feature>
<feature type="binding site" evidence="7">
    <location>
        <position position="61"/>
    </location>
    <ligand>
        <name>Zn(2+)</name>
        <dbReference type="ChEBI" id="CHEBI:29105"/>
        <label>2</label>
    </ligand>
</feature>
<reference evidence="9 10" key="1">
    <citation type="submission" date="2014-03" db="EMBL/GenBank/DDBJ databases">
        <title>Draft Genome Sequence of Actibacterium mucosum KCTC 23349, a Marine Alphaproteobacterium with Complex Ionic Requirements Isolated from Mediterranean Seawater at Malvarrosa Beach, Valencia, Spain.</title>
        <authorList>
            <person name="Arahal D.R."/>
            <person name="Shao Z."/>
            <person name="Lai Q."/>
            <person name="Pujalte M.J."/>
        </authorList>
    </citation>
    <scope>NUCLEOTIDE SEQUENCE [LARGE SCALE GENOMIC DNA]</scope>
    <source>
        <strain evidence="9 10">KCTC 23349</strain>
    </source>
</reference>
<dbReference type="STRING" id="1454373.ACMU_15300"/>
<keyword evidence="10" id="KW-1185">Reference proteome</keyword>
<evidence type="ECO:0000313" key="9">
    <source>
        <dbReference type="EMBL" id="KAJ55120.1"/>
    </source>
</evidence>
<accession>A0A037ZF61</accession>
<evidence type="ECO:0000256" key="1">
    <source>
        <dbReference type="ARBA" id="ARBA00001623"/>
    </source>
</evidence>
<comment type="pathway">
    <text evidence="2 7">Secondary metabolite metabolism; methylglyoxal degradation; (R)-lactate from methylglyoxal: step 2/2.</text>
</comment>
<keyword evidence="4 7" id="KW-0479">Metal-binding</keyword>
<feature type="binding site" evidence="7">
    <location>
        <position position="60"/>
    </location>
    <ligand>
        <name>Zn(2+)</name>
        <dbReference type="ChEBI" id="CHEBI:29105"/>
        <label>2</label>
    </ligand>
</feature>
<dbReference type="GO" id="GO:0046872">
    <property type="term" value="F:metal ion binding"/>
    <property type="evidence" value="ECO:0007669"/>
    <property type="project" value="UniProtKB-KW"/>
</dbReference>
<feature type="binding site" evidence="7">
    <location>
        <position position="133"/>
    </location>
    <ligand>
        <name>Zn(2+)</name>
        <dbReference type="ChEBI" id="CHEBI:29105"/>
        <label>2</label>
    </ligand>
</feature>
<dbReference type="EC" id="3.1.2.6" evidence="7"/>